<keyword evidence="10" id="KW-0807">Transducer</keyword>
<evidence type="ECO:0000256" key="9">
    <source>
        <dbReference type="ARBA" id="ARBA00023180"/>
    </source>
</evidence>
<proteinExistence type="predicted"/>
<dbReference type="FunFam" id="2.10.50.30:FF:000004">
    <property type="entry name" value="Taste receptor type 1 member 3-like protein"/>
    <property type="match status" value="1"/>
</dbReference>
<evidence type="ECO:0000256" key="5">
    <source>
        <dbReference type="ARBA" id="ARBA00022989"/>
    </source>
</evidence>
<keyword evidence="3" id="KW-0812">Transmembrane</keyword>
<accession>A0A8J1TUI4</accession>
<evidence type="ECO:0000256" key="1">
    <source>
        <dbReference type="ARBA" id="ARBA00004651"/>
    </source>
</evidence>
<dbReference type="InterPro" id="IPR038550">
    <property type="entry name" value="GPCR_3_9-Cys_sf"/>
</dbReference>
<keyword evidence="2" id="KW-1003">Cell membrane</keyword>
<dbReference type="Proteomes" id="UP000749559">
    <property type="component" value="Unassembled WGS sequence"/>
</dbReference>
<keyword evidence="6" id="KW-0297">G-protein coupled receptor</keyword>
<evidence type="ECO:0000256" key="6">
    <source>
        <dbReference type="ARBA" id="ARBA00023040"/>
    </source>
</evidence>
<dbReference type="Pfam" id="PF00003">
    <property type="entry name" value="7tm_3"/>
    <property type="match status" value="1"/>
</dbReference>
<dbReference type="AlphaFoldDB" id="A0A8J1TUI4"/>
<dbReference type="GO" id="GO:0004930">
    <property type="term" value="F:G protein-coupled receptor activity"/>
    <property type="evidence" value="ECO:0007669"/>
    <property type="project" value="UniProtKB-KW"/>
</dbReference>
<comment type="caution">
    <text evidence="11">The sequence shown here is derived from an EMBL/GenBank/DDBJ whole genome shotgun (WGS) entry which is preliminary data.</text>
</comment>
<dbReference type="CDD" id="cd13953">
    <property type="entry name" value="7tm_classC_mGluR-like"/>
    <property type="match status" value="1"/>
</dbReference>
<evidence type="ECO:0000313" key="11">
    <source>
        <dbReference type="EMBL" id="CAH1779070.1"/>
    </source>
</evidence>
<dbReference type="Pfam" id="PF01094">
    <property type="entry name" value="ANF_receptor"/>
    <property type="match status" value="1"/>
</dbReference>
<dbReference type="InterPro" id="IPR017978">
    <property type="entry name" value="GPCR_3_C"/>
</dbReference>
<organism evidence="11 12">
    <name type="scientific">Owenia fusiformis</name>
    <name type="common">Polychaete worm</name>
    <dbReference type="NCBI Taxonomy" id="6347"/>
    <lineage>
        <taxon>Eukaryota</taxon>
        <taxon>Metazoa</taxon>
        <taxon>Spiralia</taxon>
        <taxon>Lophotrochozoa</taxon>
        <taxon>Annelida</taxon>
        <taxon>Polychaeta</taxon>
        <taxon>Sedentaria</taxon>
        <taxon>Canalipalpata</taxon>
        <taxon>Sabellida</taxon>
        <taxon>Oweniida</taxon>
        <taxon>Oweniidae</taxon>
        <taxon>Owenia</taxon>
    </lineage>
</organism>
<dbReference type="InterPro" id="IPR011500">
    <property type="entry name" value="GPCR_3_9-Cys_dom"/>
</dbReference>
<dbReference type="InterPro" id="IPR001828">
    <property type="entry name" value="ANF_lig-bd_rcpt"/>
</dbReference>
<evidence type="ECO:0000256" key="4">
    <source>
        <dbReference type="ARBA" id="ARBA00022729"/>
    </source>
</evidence>
<comment type="subcellular location">
    <subcellularLocation>
        <location evidence="1">Cell membrane</location>
        <topology evidence="1">Multi-pass membrane protein</topology>
    </subcellularLocation>
</comment>
<dbReference type="GO" id="GO:0005886">
    <property type="term" value="C:plasma membrane"/>
    <property type="evidence" value="ECO:0007669"/>
    <property type="project" value="UniProtKB-SubCell"/>
</dbReference>
<dbReference type="Pfam" id="PF07562">
    <property type="entry name" value="NCD3G"/>
    <property type="match status" value="1"/>
</dbReference>
<sequence length="848" mass="94886">MKLQLILTALVCAEGVFVPAQVKLPEKLMYQSGDLLLGGLLPAHVYDSSNDACSDVLAFNGIGLQHIEAVAYTVDELNSRDDILPNITLGFVILDMCRKDTTALAQALHFAPHTCDDTGDEIPKAVYDVVCVMGPYSSSISTSIAQLLTVFGIPQVSPFSTSDVLSDKSKYKYFMRTSPPDKYLSRTMVDIMSYFNWNYISALNSEGAYGSGGISVVKKLAKQRGICVGYAKEVNSLTTEEEYDDIVQRMRKLKTRVVVIFMSFEYAKKTLLALQRANVTGEFIMMFSDSMNTLGDFSGLEEIGLGAFAPEIKVEDISGSDFAKYYNSLTPQNNTRNPWYPEFWEQQFDCSWNVTQISQGQTACSDFPVTSVKLSSKPSQVMNMVYTIAHGLDALIKDKCDGTRDNKTALRACITGPELWHYMRTASFTEASGTIGFDENGDLLGKYNIKQLQYDPMQGYNLRRVGEFDVTSLSVHLLEAELDWYIKEVVGVPDAVCSYPCGAGEFKIQLELKCCWECRKCRVNEITALNATTCHECPPFHWPNKDTMEFCEAIEPDYINWNEPLAIVLVILATCEIIISIVLVMFYIRHRNQRLIKASNRELSFFILIANILALTTVYVLISKPTDVTCVVSRFLFSISFALAYGPLLTKTNRVWRIFESGKKTKQRPPFISNRAQIVMASILISIQVVITVLTSVLIPSPAEFRMVVPTEKYVELFCNLPLDGFIPPLAYNLVLILLSAIYGFKTRRLPDNFNESKYIFLCVCATLFLWIAFISTYFATFHAYHKVILLSIALIMNATVLMLCLFAPKVYAIYYVDEEKLILASNSATEPGTSSANGQSINAIAPQ</sequence>
<reference evidence="11" key="1">
    <citation type="submission" date="2022-03" db="EMBL/GenBank/DDBJ databases">
        <authorList>
            <person name="Martin C."/>
        </authorList>
    </citation>
    <scope>NUCLEOTIDE SEQUENCE</scope>
</reference>
<dbReference type="InterPro" id="IPR028082">
    <property type="entry name" value="Peripla_BP_I"/>
</dbReference>
<dbReference type="PRINTS" id="PR00248">
    <property type="entry name" value="GPCRMGR"/>
</dbReference>
<dbReference type="SUPFAM" id="SSF53822">
    <property type="entry name" value="Periplasmic binding protein-like I"/>
    <property type="match status" value="1"/>
</dbReference>
<evidence type="ECO:0000256" key="2">
    <source>
        <dbReference type="ARBA" id="ARBA00022475"/>
    </source>
</evidence>
<gene>
    <name evidence="11" type="ORF">OFUS_LOCUS5914</name>
</gene>
<dbReference type="Gene3D" id="3.40.50.2300">
    <property type="match status" value="2"/>
</dbReference>
<keyword evidence="4" id="KW-0732">Signal</keyword>
<keyword evidence="12" id="KW-1185">Reference proteome</keyword>
<keyword evidence="8" id="KW-0675">Receptor</keyword>
<protein>
    <submittedName>
        <fullName evidence="11">Uncharacterized protein</fullName>
    </submittedName>
</protein>
<dbReference type="PROSITE" id="PS50259">
    <property type="entry name" value="G_PROTEIN_RECEP_F3_4"/>
    <property type="match status" value="1"/>
</dbReference>
<keyword evidence="5" id="KW-1133">Transmembrane helix</keyword>
<dbReference type="InterPro" id="IPR000337">
    <property type="entry name" value="GPCR_3"/>
</dbReference>
<dbReference type="InterPro" id="IPR050726">
    <property type="entry name" value="mGluR"/>
</dbReference>
<evidence type="ECO:0000256" key="7">
    <source>
        <dbReference type="ARBA" id="ARBA00023136"/>
    </source>
</evidence>
<name>A0A8J1TUI4_OWEFU</name>
<dbReference type="EMBL" id="CAIIXF020000003">
    <property type="protein sequence ID" value="CAH1779070.1"/>
    <property type="molecule type" value="Genomic_DNA"/>
</dbReference>
<keyword evidence="9" id="KW-0325">Glycoprotein</keyword>
<evidence type="ECO:0000256" key="10">
    <source>
        <dbReference type="ARBA" id="ARBA00023224"/>
    </source>
</evidence>
<evidence type="ECO:0000256" key="8">
    <source>
        <dbReference type="ARBA" id="ARBA00023170"/>
    </source>
</evidence>
<dbReference type="FunFam" id="3.40.50.2300:FF:000145">
    <property type="entry name" value="Glutamate receptor, metabotropic"/>
    <property type="match status" value="1"/>
</dbReference>
<dbReference type="PANTHER" id="PTHR24060">
    <property type="entry name" value="METABOTROPIC GLUTAMATE RECEPTOR"/>
    <property type="match status" value="1"/>
</dbReference>
<evidence type="ECO:0000256" key="3">
    <source>
        <dbReference type="ARBA" id="ARBA00022692"/>
    </source>
</evidence>
<dbReference type="Gene3D" id="2.10.50.30">
    <property type="entry name" value="GPCR, family 3, nine cysteines domain"/>
    <property type="match status" value="1"/>
</dbReference>
<evidence type="ECO:0000313" key="12">
    <source>
        <dbReference type="Proteomes" id="UP000749559"/>
    </source>
</evidence>
<dbReference type="OrthoDB" id="425344at2759"/>
<keyword evidence="7" id="KW-0472">Membrane</keyword>